<keyword evidence="1" id="KW-1133">Transmembrane helix</keyword>
<keyword evidence="1" id="KW-0812">Transmembrane</keyword>
<reference evidence="2" key="1">
    <citation type="submission" date="2012-01" db="EMBL/GenBank/DDBJ databases">
        <authorList>
            <person name="Summers A.O."/>
            <person name="Wireman J."/>
            <person name="Sale K."/>
        </authorList>
    </citation>
    <scope>NUCLEOTIDE SEQUENCE</scope>
    <source>
        <strain evidence="2">J3-40</strain>
        <plasmid evidence="2">pJ340-69</plasmid>
    </source>
</reference>
<organism evidence="2">
    <name type="scientific">Arthrobacter sp. J3.40</name>
    <dbReference type="NCBI Taxonomy" id="347209"/>
    <lineage>
        <taxon>Bacteria</taxon>
        <taxon>Bacillati</taxon>
        <taxon>Actinomycetota</taxon>
        <taxon>Actinomycetes</taxon>
        <taxon>Micrococcales</taxon>
        <taxon>Micrococcaceae</taxon>
        <taxon>Arthrobacter</taxon>
    </lineage>
</organism>
<sequence length="266" mass="29432">MARFNDMNLTDLKDLFNLNLKGLPWISLLGSALGLSLVASLVFRIGHPSGSLLWLLEFLGIDASAGVNAVHAWFVAPVRKDVLTGALCISLVMVGASYAICHWKWLDSDERSWDVGRSHAARMNELRKRPTSGGNEVEEKRALLEREESSHSKEFRREWDLRSWYVGRMMRLASMAWLLTALNVEVNGPVFDLVVWGFAAAFVVVLLFINSVKTDSGNLFSDLGAVVFGLGVTLLATLMQLPIFIWSAMTEPHTPRRGEGSGEAGE</sequence>
<protein>
    <submittedName>
        <fullName evidence="2">Uncharacterized protein</fullName>
    </submittedName>
</protein>
<geneLocation type="plasmid" evidence="2">
    <name>pJ340-69</name>
</geneLocation>
<name>I3W161_9MICC</name>
<proteinExistence type="predicted"/>
<dbReference type="AlphaFoldDB" id="I3W161"/>
<feature type="transmembrane region" description="Helical" evidence="1">
    <location>
        <begin position="223"/>
        <end position="246"/>
    </location>
</feature>
<feature type="transmembrane region" description="Helical" evidence="1">
    <location>
        <begin position="22"/>
        <end position="43"/>
    </location>
</feature>
<keyword evidence="1" id="KW-0472">Membrane</keyword>
<feature type="transmembrane region" description="Helical" evidence="1">
    <location>
        <begin position="82"/>
        <end position="101"/>
    </location>
</feature>
<accession>I3W161</accession>
<dbReference type="EMBL" id="JQ418528">
    <property type="protein sequence ID" value="AFK89338.1"/>
    <property type="molecule type" value="Genomic_DNA"/>
</dbReference>
<feature type="transmembrane region" description="Helical" evidence="1">
    <location>
        <begin position="190"/>
        <end position="211"/>
    </location>
</feature>
<feature type="transmembrane region" description="Helical" evidence="1">
    <location>
        <begin position="55"/>
        <end position="76"/>
    </location>
</feature>
<evidence type="ECO:0000313" key="2">
    <source>
        <dbReference type="EMBL" id="AFK89338.1"/>
    </source>
</evidence>
<evidence type="ECO:0000256" key="1">
    <source>
        <dbReference type="SAM" id="Phobius"/>
    </source>
</evidence>
<keyword evidence="2" id="KW-0614">Plasmid</keyword>